<comment type="subcellular location">
    <subcellularLocation>
        <location evidence="1">Membrane</location>
        <topology evidence="1">Multi-pass membrane protein</topology>
    </subcellularLocation>
</comment>
<evidence type="ECO:0000256" key="1">
    <source>
        <dbReference type="ARBA" id="ARBA00004141"/>
    </source>
</evidence>
<evidence type="ECO:0000256" key="3">
    <source>
        <dbReference type="ARBA" id="ARBA00022692"/>
    </source>
</evidence>
<reference evidence="7 8" key="1">
    <citation type="journal article" date="2020" name="Biotechnol. Biofuels">
        <title>New insights from the biogas microbiome by comprehensive genome-resolved metagenomics of nearly 1600 species originating from multiple anaerobic digesters.</title>
        <authorList>
            <person name="Campanaro S."/>
            <person name="Treu L."/>
            <person name="Rodriguez-R L.M."/>
            <person name="Kovalovszki A."/>
            <person name="Ziels R.M."/>
            <person name="Maus I."/>
            <person name="Zhu X."/>
            <person name="Kougias P.G."/>
            <person name="Basile A."/>
            <person name="Luo G."/>
            <person name="Schluter A."/>
            <person name="Konstantinidis K.T."/>
            <person name="Angelidaki I."/>
        </authorList>
    </citation>
    <scope>NUCLEOTIDE SEQUENCE [LARGE SCALE GENOMIC DNA]</scope>
    <source>
        <strain evidence="7">AS27yjCOA_65</strain>
    </source>
</reference>
<evidence type="ECO:0000313" key="8">
    <source>
        <dbReference type="Proteomes" id="UP000524246"/>
    </source>
</evidence>
<dbReference type="NCBIfam" id="NF037982">
    <property type="entry name" value="Nramp_1"/>
    <property type="match status" value="1"/>
</dbReference>
<feature type="transmembrane region" description="Helical" evidence="6">
    <location>
        <begin position="235"/>
        <end position="257"/>
    </location>
</feature>
<dbReference type="Proteomes" id="UP000524246">
    <property type="component" value="Unassembled WGS sequence"/>
</dbReference>
<gene>
    <name evidence="7" type="ORF">GYA55_00350</name>
</gene>
<feature type="transmembrane region" description="Helical" evidence="6">
    <location>
        <begin position="12"/>
        <end position="29"/>
    </location>
</feature>
<dbReference type="GO" id="GO:0005384">
    <property type="term" value="F:manganese ion transmembrane transporter activity"/>
    <property type="evidence" value="ECO:0007669"/>
    <property type="project" value="TreeGrafter"/>
</dbReference>
<dbReference type="Pfam" id="PF01566">
    <property type="entry name" value="Nramp"/>
    <property type="match status" value="1"/>
</dbReference>
<keyword evidence="5 6" id="KW-0472">Membrane</keyword>
<dbReference type="PRINTS" id="PR00447">
    <property type="entry name" value="NATRESASSCMP"/>
</dbReference>
<feature type="transmembrane region" description="Helical" evidence="6">
    <location>
        <begin position="41"/>
        <end position="59"/>
    </location>
</feature>
<feature type="transmembrane region" description="Helical" evidence="6">
    <location>
        <begin position="280"/>
        <end position="313"/>
    </location>
</feature>
<feature type="transmembrane region" description="Helical" evidence="6">
    <location>
        <begin position="188"/>
        <end position="205"/>
    </location>
</feature>
<proteinExistence type="predicted"/>
<dbReference type="EMBL" id="JAAZON010000012">
    <property type="protein sequence ID" value="NMC61595.1"/>
    <property type="molecule type" value="Genomic_DNA"/>
</dbReference>
<dbReference type="InterPro" id="IPR001046">
    <property type="entry name" value="NRAMP_fam"/>
</dbReference>
<sequence length="410" mass="44703">MMEEKKIRLELFKYLGPGLLVTVGFIDPGNWASNLAAGSNYGYTLLWMVTLSTIMLIILQHNSAHLGIVSGLCLSEAAAQYLKPFWSRLILSSGILAVIATAFAEILGGAIALQMLFGINIRIGALITAILVSVFLFTNRYRKIEKVIVALVSIIGLCFLFELCLVPVDWGQVAIGSISPSMPEGSMTIIMSVLGAVVMPHNLFLHSEIIQSRHWNLENEKVIERQLRYEFLDTLFSMLIGWAINSAIIIVTAAVFFKSGTGVDDITQAGVLLEPLLGKAAALVFSIALLFSGFASSITAAIAGGTVFAGIVHEPYDETDWHTRIGQGLTLLGAVALVFLVTNPFKGLIYSQIALSIQLPITIFLQIYLSSSTKVMGKWVNECWNKILLILIALAVSFLNIMLLIELFGY</sequence>
<keyword evidence="4 6" id="KW-1133">Transmembrane helix</keyword>
<feature type="transmembrane region" description="Helical" evidence="6">
    <location>
        <begin position="348"/>
        <end position="368"/>
    </location>
</feature>
<organism evidence="7 8">
    <name type="scientific">SAR324 cluster bacterium</name>
    <dbReference type="NCBI Taxonomy" id="2024889"/>
    <lineage>
        <taxon>Bacteria</taxon>
        <taxon>Deltaproteobacteria</taxon>
        <taxon>SAR324 cluster</taxon>
    </lineage>
</organism>
<keyword evidence="2" id="KW-0813">Transport</keyword>
<feature type="transmembrane region" description="Helical" evidence="6">
    <location>
        <begin position="89"/>
        <end position="113"/>
    </location>
</feature>
<comment type="caution">
    <text evidence="7">The sequence shown here is derived from an EMBL/GenBank/DDBJ whole genome shotgun (WGS) entry which is preliminary data.</text>
</comment>
<dbReference type="GO" id="GO:0015086">
    <property type="term" value="F:cadmium ion transmembrane transporter activity"/>
    <property type="evidence" value="ECO:0007669"/>
    <property type="project" value="TreeGrafter"/>
</dbReference>
<evidence type="ECO:0000256" key="5">
    <source>
        <dbReference type="ARBA" id="ARBA00023136"/>
    </source>
</evidence>
<dbReference type="AlphaFoldDB" id="A0A7X9FNV7"/>
<feature type="transmembrane region" description="Helical" evidence="6">
    <location>
        <begin position="119"/>
        <end position="138"/>
    </location>
</feature>
<accession>A0A7X9FNV7</accession>
<keyword evidence="3 6" id="KW-0812">Transmembrane</keyword>
<evidence type="ECO:0000256" key="6">
    <source>
        <dbReference type="SAM" id="Phobius"/>
    </source>
</evidence>
<name>A0A7X9FNV7_9DELT</name>
<evidence type="ECO:0000313" key="7">
    <source>
        <dbReference type="EMBL" id="NMC61595.1"/>
    </source>
</evidence>
<feature type="transmembrane region" description="Helical" evidence="6">
    <location>
        <begin position="147"/>
        <end position="168"/>
    </location>
</feature>
<dbReference type="GO" id="GO:0034755">
    <property type="term" value="P:iron ion transmembrane transport"/>
    <property type="evidence" value="ECO:0007669"/>
    <property type="project" value="TreeGrafter"/>
</dbReference>
<evidence type="ECO:0000256" key="4">
    <source>
        <dbReference type="ARBA" id="ARBA00022989"/>
    </source>
</evidence>
<dbReference type="GO" id="GO:0005886">
    <property type="term" value="C:plasma membrane"/>
    <property type="evidence" value="ECO:0007669"/>
    <property type="project" value="TreeGrafter"/>
</dbReference>
<feature type="transmembrane region" description="Helical" evidence="6">
    <location>
        <begin position="325"/>
        <end position="342"/>
    </location>
</feature>
<dbReference type="PANTHER" id="PTHR11706">
    <property type="entry name" value="SOLUTE CARRIER PROTEIN FAMILY 11 MEMBER"/>
    <property type="match status" value="1"/>
</dbReference>
<evidence type="ECO:0000256" key="2">
    <source>
        <dbReference type="ARBA" id="ARBA00022448"/>
    </source>
</evidence>
<protein>
    <submittedName>
        <fullName evidence="7">Nramp family divalent metal transporter</fullName>
    </submittedName>
</protein>
<dbReference type="PANTHER" id="PTHR11706:SF33">
    <property type="entry name" value="NATURAL RESISTANCE-ASSOCIATED MACROPHAGE PROTEIN 2"/>
    <property type="match status" value="1"/>
</dbReference>
<feature type="transmembrane region" description="Helical" evidence="6">
    <location>
        <begin position="388"/>
        <end position="408"/>
    </location>
</feature>